<proteinExistence type="predicted"/>
<dbReference type="AlphaFoldDB" id="A0AAV2SQF9"/>
<reference evidence="1 2" key="1">
    <citation type="submission" date="2024-05" db="EMBL/GenBank/DDBJ databases">
        <authorList>
            <person name="Wallberg A."/>
        </authorList>
    </citation>
    <scope>NUCLEOTIDE SEQUENCE [LARGE SCALE GENOMIC DNA]</scope>
</reference>
<gene>
    <name evidence="1" type="ORF">MNOR_LOCUS40281</name>
</gene>
<evidence type="ECO:0000313" key="1">
    <source>
        <dbReference type="EMBL" id="CAL4236623.1"/>
    </source>
</evidence>
<keyword evidence="2" id="KW-1185">Reference proteome</keyword>
<name>A0AAV2SQF9_MEGNR</name>
<feature type="non-terminal residue" evidence="1">
    <location>
        <position position="1"/>
    </location>
</feature>
<sequence>LIVCIIQKVNKLPYQRYDELFSVVTSLDKMKETINDQSKCDARKCQWPNLHQNINLIQTGKCNIEAHKLCEQDEPVIITGDSSESLALKRLNDLLSHFKEDMVTNVYSKEDQYLIDITRRLTDWYSLAVKLQHLGPFFIETLEASQCLIDCRQMFRGLKDIPIDIISTQYNVFLHRLYHR</sequence>
<protein>
    <submittedName>
        <fullName evidence="1">Uncharacterized protein</fullName>
    </submittedName>
</protein>
<feature type="non-terminal residue" evidence="1">
    <location>
        <position position="180"/>
    </location>
</feature>
<accession>A0AAV2SQF9</accession>
<dbReference type="Proteomes" id="UP001497623">
    <property type="component" value="Unassembled WGS sequence"/>
</dbReference>
<dbReference type="EMBL" id="CAXKWB010119771">
    <property type="protein sequence ID" value="CAL4236623.1"/>
    <property type="molecule type" value="Genomic_DNA"/>
</dbReference>
<evidence type="ECO:0000313" key="2">
    <source>
        <dbReference type="Proteomes" id="UP001497623"/>
    </source>
</evidence>
<comment type="caution">
    <text evidence="1">The sequence shown here is derived from an EMBL/GenBank/DDBJ whole genome shotgun (WGS) entry which is preliminary data.</text>
</comment>
<organism evidence="1 2">
    <name type="scientific">Meganyctiphanes norvegica</name>
    <name type="common">Northern krill</name>
    <name type="synonym">Thysanopoda norvegica</name>
    <dbReference type="NCBI Taxonomy" id="48144"/>
    <lineage>
        <taxon>Eukaryota</taxon>
        <taxon>Metazoa</taxon>
        <taxon>Ecdysozoa</taxon>
        <taxon>Arthropoda</taxon>
        <taxon>Crustacea</taxon>
        <taxon>Multicrustacea</taxon>
        <taxon>Malacostraca</taxon>
        <taxon>Eumalacostraca</taxon>
        <taxon>Eucarida</taxon>
        <taxon>Euphausiacea</taxon>
        <taxon>Euphausiidae</taxon>
        <taxon>Meganyctiphanes</taxon>
    </lineage>
</organism>